<keyword evidence="2" id="KW-0813">Transport</keyword>
<accession>A0A0D2GM66</accession>
<keyword evidence="3 6" id="KW-0812">Transmembrane</keyword>
<feature type="domain" description="Major facilitator superfamily (MFS) profile" evidence="7">
    <location>
        <begin position="1"/>
        <end position="394"/>
    </location>
</feature>
<dbReference type="EMBL" id="AZAC01000001">
    <property type="protein sequence ID" value="KIX15802.1"/>
    <property type="molecule type" value="Genomic_DNA"/>
</dbReference>
<comment type="caution">
    <text evidence="8">The sequence shown here is derived from an EMBL/GenBank/DDBJ whole genome shotgun (WGS) entry which is preliminary data.</text>
</comment>
<keyword evidence="9" id="KW-1185">Reference proteome</keyword>
<reference evidence="8 9" key="1">
    <citation type="submission" date="2013-11" db="EMBL/GenBank/DDBJ databases">
        <title>Metagenomic analysis of a methanogenic consortium involved in long chain n-alkane degradation.</title>
        <authorList>
            <person name="Davidova I.A."/>
            <person name="Callaghan A.V."/>
            <person name="Wawrik B."/>
            <person name="Pruitt S."/>
            <person name="Marks C."/>
            <person name="Duncan K.E."/>
            <person name="Suflita J.M."/>
        </authorList>
    </citation>
    <scope>NUCLEOTIDE SEQUENCE [LARGE SCALE GENOMIC DNA]</scope>
    <source>
        <strain evidence="8 9">SPR</strain>
    </source>
</reference>
<feature type="transmembrane region" description="Helical" evidence="6">
    <location>
        <begin position="341"/>
        <end position="362"/>
    </location>
</feature>
<feature type="transmembrane region" description="Helical" evidence="6">
    <location>
        <begin position="37"/>
        <end position="60"/>
    </location>
</feature>
<feature type="transmembrane region" description="Helical" evidence="6">
    <location>
        <begin position="368"/>
        <end position="386"/>
    </location>
</feature>
<evidence type="ECO:0000256" key="2">
    <source>
        <dbReference type="ARBA" id="ARBA00022448"/>
    </source>
</evidence>
<evidence type="ECO:0000256" key="1">
    <source>
        <dbReference type="ARBA" id="ARBA00004141"/>
    </source>
</evidence>
<keyword evidence="5 6" id="KW-0472">Membrane</keyword>
<feature type="transmembrane region" description="Helical" evidence="6">
    <location>
        <begin position="278"/>
        <end position="298"/>
    </location>
</feature>
<dbReference type="InterPro" id="IPR020846">
    <property type="entry name" value="MFS_dom"/>
</dbReference>
<evidence type="ECO:0000313" key="9">
    <source>
        <dbReference type="Proteomes" id="UP000032233"/>
    </source>
</evidence>
<dbReference type="Pfam" id="PF07690">
    <property type="entry name" value="MFS_1"/>
    <property type="match status" value="1"/>
</dbReference>
<dbReference type="InterPro" id="IPR036259">
    <property type="entry name" value="MFS_trans_sf"/>
</dbReference>
<keyword evidence="4 6" id="KW-1133">Transmembrane helix</keyword>
<name>A0A0D2GM66_9BACT</name>
<organism evidence="8 9">
    <name type="scientific">Dethiosulfatarculus sandiegensis</name>
    <dbReference type="NCBI Taxonomy" id="1429043"/>
    <lineage>
        <taxon>Bacteria</taxon>
        <taxon>Pseudomonadati</taxon>
        <taxon>Thermodesulfobacteriota</taxon>
        <taxon>Desulfarculia</taxon>
        <taxon>Desulfarculales</taxon>
        <taxon>Desulfarculaceae</taxon>
        <taxon>Dethiosulfatarculus</taxon>
    </lineage>
</organism>
<feature type="transmembrane region" description="Helical" evidence="6">
    <location>
        <begin position="72"/>
        <end position="93"/>
    </location>
</feature>
<evidence type="ECO:0000313" key="8">
    <source>
        <dbReference type="EMBL" id="KIX15802.1"/>
    </source>
</evidence>
<protein>
    <submittedName>
        <fullName evidence="8">MFS transporter</fullName>
    </submittedName>
</protein>
<comment type="subcellular location">
    <subcellularLocation>
        <location evidence="1">Membrane</location>
        <topology evidence="1">Multi-pass membrane protein</topology>
    </subcellularLocation>
</comment>
<gene>
    <name evidence="8" type="ORF">X474_00260</name>
</gene>
<sequence length="413" mass="44106">MKINGKYTVLAGLYLAQTLPGHFFTNAFPVILRQEGASLQTIGLLQIMALPWVLKFLWAPLVDRLAAKGGGYARYIIGLEIAFALVSVALAFFDFRQNFNLVLLLMGLSFFVAATQDIATDAYAIRLLDPSQRGVGNGVQTGANMLGAVLGAGGALIMYTHLGWQKTMLVIGLVVFLPLIPLLGAKPEKPFEQNRPKAGFRDLLTFLKDSAKRKWLLLIFLANGCGMAAIFMSKPLLVDLGFSPDFIGFASGIYGVGIGVAGAFVGGLMVSRWGKRKVFLAGLLFNCLGVLFLFPLSLGYKNLVYLFVGMGVSLNAFAFLLTAINTIAMDHARIGREGCDYSLQLAVSFLGGVVLSGISGVVAHNFGFAALFGGLSLLSLLVFGLTQRIWPKIQSPSGGHSDTPLVKAGSATP</sequence>
<proteinExistence type="predicted"/>
<evidence type="ECO:0000259" key="7">
    <source>
        <dbReference type="PROSITE" id="PS50850"/>
    </source>
</evidence>
<dbReference type="Gene3D" id="1.20.1250.20">
    <property type="entry name" value="MFS general substrate transporter like domains"/>
    <property type="match status" value="1"/>
</dbReference>
<dbReference type="CDD" id="cd17485">
    <property type="entry name" value="MFS_MFSD3"/>
    <property type="match status" value="1"/>
</dbReference>
<feature type="transmembrane region" description="Helical" evidence="6">
    <location>
        <begin position="99"/>
        <end position="120"/>
    </location>
</feature>
<dbReference type="RefSeq" id="WP_044346061.1">
    <property type="nucleotide sequence ID" value="NZ_AZAC01000001.1"/>
</dbReference>
<dbReference type="InterPro" id="IPR004752">
    <property type="entry name" value="AmpG_permease/AT-1"/>
</dbReference>
<dbReference type="AlphaFoldDB" id="A0A0D2GM66"/>
<dbReference type="SUPFAM" id="SSF103473">
    <property type="entry name" value="MFS general substrate transporter"/>
    <property type="match status" value="1"/>
</dbReference>
<dbReference type="GO" id="GO:0016020">
    <property type="term" value="C:membrane"/>
    <property type="evidence" value="ECO:0007669"/>
    <property type="project" value="UniProtKB-SubCell"/>
</dbReference>
<evidence type="ECO:0000256" key="5">
    <source>
        <dbReference type="ARBA" id="ARBA00023136"/>
    </source>
</evidence>
<feature type="transmembrane region" description="Helical" evidence="6">
    <location>
        <begin position="246"/>
        <end position="266"/>
    </location>
</feature>
<dbReference type="InterPro" id="IPR011701">
    <property type="entry name" value="MFS"/>
</dbReference>
<dbReference type="STRING" id="1429043.X474_00260"/>
<dbReference type="PANTHER" id="PTHR12778:SF10">
    <property type="entry name" value="MAJOR FACILITATOR SUPERFAMILY DOMAIN-CONTAINING PROTEIN 3"/>
    <property type="match status" value="1"/>
</dbReference>
<dbReference type="PANTHER" id="PTHR12778">
    <property type="entry name" value="SOLUTE CARRIER FAMILY 33 ACETYL-COA TRANSPORTER -RELATED"/>
    <property type="match status" value="1"/>
</dbReference>
<evidence type="ECO:0000256" key="6">
    <source>
        <dbReference type="SAM" id="Phobius"/>
    </source>
</evidence>
<dbReference type="InParanoid" id="A0A0D2GM66"/>
<evidence type="ECO:0000256" key="4">
    <source>
        <dbReference type="ARBA" id="ARBA00022989"/>
    </source>
</evidence>
<dbReference type="PROSITE" id="PS50850">
    <property type="entry name" value="MFS"/>
    <property type="match status" value="1"/>
</dbReference>
<dbReference type="GO" id="GO:0022857">
    <property type="term" value="F:transmembrane transporter activity"/>
    <property type="evidence" value="ECO:0007669"/>
    <property type="project" value="InterPro"/>
</dbReference>
<feature type="transmembrane region" description="Helical" evidence="6">
    <location>
        <begin position="215"/>
        <end position="234"/>
    </location>
</feature>
<dbReference type="Proteomes" id="UP000032233">
    <property type="component" value="Unassembled WGS sequence"/>
</dbReference>
<feature type="transmembrane region" description="Helical" evidence="6">
    <location>
        <begin position="168"/>
        <end position="185"/>
    </location>
</feature>
<dbReference type="OrthoDB" id="9787815at2"/>
<evidence type="ECO:0000256" key="3">
    <source>
        <dbReference type="ARBA" id="ARBA00022692"/>
    </source>
</evidence>
<dbReference type="PATRIC" id="fig|1429043.3.peg.56"/>
<feature type="transmembrane region" description="Helical" evidence="6">
    <location>
        <begin position="304"/>
        <end position="329"/>
    </location>
</feature>